<keyword evidence="5" id="KW-0809">Transit peptide</keyword>
<keyword evidence="2" id="KW-0963">Cytoplasm</keyword>
<keyword evidence="4" id="KW-0276">Fatty acid metabolism</keyword>
<feature type="region of interest" description="Disordered" evidence="7">
    <location>
        <begin position="166"/>
        <end position="188"/>
    </location>
</feature>
<feature type="domain" description="Thioesterase" evidence="8">
    <location>
        <begin position="57"/>
        <end position="129"/>
    </location>
</feature>
<dbReference type="CDD" id="cd03443">
    <property type="entry name" value="PaaI_thioesterase"/>
    <property type="match status" value="1"/>
</dbReference>
<evidence type="ECO:0000256" key="4">
    <source>
        <dbReference type="ARBA" id="ARBA00022832"/>
    </source>
</evidence>
<dbReference type="Pfam" id="PF03061">
    <property type="entry name" value="4HBT"/>
    <property type="match status" value="1"/>
</dbReference>
<dbReference type="PANTHER" id="PTHR12418:SF19">
    <property type="entry name" value="ACYL-COENZYME A THIOESTERASE THEM4"/>
    <property type="match status" value="1"/>
</dbReference>
<sequence length="188" mass="19612">MTELPPRPADAVLLDPHGDRCFGCGPDNPAGVALQVYRVGDEVLADVSFAPKHAGAHGVVHGGVLASACDDLVAFLLYVLRQPAVTRSLQVEYLAPVPVGEPHRLTGRLVSQDGRRLTMAAEGRAADGAVRFSAHAVFVTVDLAHFERFGSADGADAVSRFRVARPDTTVSDTSPPGPSVPGTIARGA</sequence>
<evidence type="ECO:0000259" key="8">
    <source>
        <dbReference type="Pfam" id="PF03061"/>
    </source>
</evidence>
<evidence type="ECO:0000313" key="9">
    <source>
        <dbReference type="EMBL" id="MBW0126415.1"/>
    </source>
</evidence>
<comment type="subcellular location">
    <subcellularLocation>
        <location evidence="1">Cytoplasm</location>
    </subcellularLocation>
</comment>
<dbReference type="InterPro" id="IPR052365">
    <property type="entry name" value="THEM4/THEM5_acyl-CoA_thioest"/>
</dbReference>
<accession>A0ABS6U2G9</accession>
<dbReference type="InterPro" id="IPR006683">
    <property type="entry name" value="Thioestr_dom"/>
</dbReference>
<evidence type="ECO:0000256" key="6">
    <source>
        <dbReference type="ARBA" id="ARBA00023098"/>
    </source>
</evidence>
<organism evidence="9 11">
    <name type="scientific">Pseudonocardia oceani</name>
    <dbReference type="NCBI Taxonomy" id="2792013"/>
    <lineage>
        <taxon>Bacteria</taxon>
        <taxon>Bacillati</taxon>
        <taxon>Actinomycetota</taxon>
        <taxon>Actinomycetes</taxon>
        <taxon>Pseudonocardiales</taxon>
        <taxon>Pseudonocardiaceae</taxon>
        <taxon>Pseudonocardia</taxon>
    </lineage>
</organism>
<evidence type="ECO:0000256" key="7">
    <source>
        <dbReference type="SAM" id="MobiDB-lite"/>
    </source>
</evidence>
<comment type="caution">
    <text evidence="9">The sequence shown here is derived from an EMBL/GenBank/DDBJ whole genome shotgun (WGS) entry which is preliminary data.</text>
</comment>
<gene>
    <name evidence="9" type="ORF">I4I82_01720</name>
    <name evidence="10" type="ORF">I4I82_01785</name>
</gene>
<dbReference type="PANTHER" id="PTHR12418">
    <property type="entry name" value="ACYL-COENZYME A THIOESTERASE THEM4"/>
    <property type="match status" value="1"/>
</dbReference>
<evidence type="ECO:0000256" key="1">
    <source>
        <dbReference type="ARBA" id="ARBA00004496"/>
    </source>
</evidence>
<keyword evidence="3" id="KW-0378">Hydrolase</keyword>
<dbReference type="Proteomes" id="UP000694300">
    <property type="component" value="Unassembled WGS sequence"/>
</dbReference>
<evidence type="ECO:0000256" key="2">
    <source>
        <dbReference type="ARBA" id="ARBA00022490"/>
    </source>
</evidence>
<dbReference type="EMBL" id="JADQDF010000001">
    <property type="protein sequence ID" value="MBW0126428.1"/>
    <property type="molecule type" value="Genomic_DNA"/>
</dbReference>
<evidence type="ECO:0000256" key="5">
    <source>
        <dbReference type="ARBA" id="ARBA00022946"/>
    </source>
</evidence>
<keyword evidence="6" id="KW-0443">Lipid metabolism</keyword>
<protein>
    <submittedName>
        <fullName evidence="9">PaaI family thioesterase</fullName>
    </submittedName>
</protein>
<reference evidence="9 11" key="1">
    <citation type="submission" date="2020-11" db="EMBL/GenBank/DDBJ databases">
        <title>Pseudonocardia abyssalis sp. nov. and Pseudonocardia oceani sp. nov., description and phylogenomic analysis of two novel actinomycetes isolated from the deep Southern Ocean.</title>
        <authorList>
            <person name="Parra J."/>
        </authorList>
    </citation>
    <scope>NUCLEOTIDE SEQUENCE [LARGE SCALE GENOMIC DNA]</scope>
    <source>
        <strain evidence="9">KRD-185</strain>
        <strain evidence="11">KRD185</strain>
    </source>
</reference>
<name>A0ABS6U2G9_9PSEU</name>
<proteinExistence type="predicted"/>
<dbReference type="EMBL" id="JADQDF010000001">
    <property type="protein sequence ID" value="MBW0126415.1"/>
    <property type="molecule type" value="Genomic_DNA"/>
</dbReference>
<dbReference type="RefSeq" id="WP_218588682.1">
    <property type="nucleotide sequence ID" value="NZ_JADQDE010000003.1"/>
</dbReference>
<evidence type="ECO:0000313" key="11">
    <source>
        <dbReference type="Proteomes" id="UP000694300"/>
    </source>
</evidence>
<keyword evidence="11" id="KW-1185">Reference proteome</keyword>
<evidence type="ECO:0000256" key="3">
    <source>
        <dbReference type="ARBA" id="ARBA00022801"/>
    </source>
</evidence>
<evidence type="ECO:0000313" key="10">
    <source>
        <dbReference type="EMBL" id="MBW0126428.1"/>
    </source>
</evidence>